<dbReference type="AlphaFoldDB" id="A0A834BK07"/>
<accession>A0A834BK07</accession>
<protein>
    <submittedName>
        <fullName evidence="1">Uncharacterized protein</fullName>
    </submittedName>
</protein>
<dbReference type="EMBL" id="JABVXQ010000001">
    <property type="protein sequence ID" value="KAF6131138.1"/>
    <property type="molecule type" value="Genomic_DNA"/>
</dbReference>
<evidence type="ECO:0000313" key="1">
    <source>
        <dbReference type="EMBL" id="KAF6131138.1"/>
    </source>
</evidence>
<organism evidence="1 2">
    <name type="scientific">Phyllostomus discolor</name>
    <name type="common">pale spear-nosed bat</name>
    <dbReference type="NCBI Taxonomy" id="89673"/>
    <lineage>
        <taxon>Eukaryota</taxon>
        <taxon>Metazoa</taxon>
        <taxon>Chordata</taxon>
        <taxon>Craniata</taxon>
        <taxon>Vertebrata</taxon>
        <taxon>Euteleostomi</taxon>
        <taxon>Mammalia</taxon>
        <taxon>Eutheria</taxon>
        <taxon>Laurasiatheria</taxon>
        <taxon>Chiroptera</taxon>
        <taxon>Yangochiroptera</taxon>
        <taxon>Phyllostomidae</taxon>
        <taxon>Phyllostominae</taxon>
        <taxon>Phyllostomus</taxon>
    </lineage>
</organism>
<dbReference type="Proteomes" id="UP000664940">
    <property type="component" value="Unassembled WGS sequence"/>
</dbReference>
<sequence length="136" mass="15785">MAGIAKIQQYLSCIFGEKQLLVTEGSRGSTTSWYVTLFQPMPTKMEFSLLHWVPGLHLGFPDKKFPILCSGTVQRRRNPGLRRLSGLFREVSLMSFSQVWNPEKHGGFLVLGFFKRFYLFIFRERGREGERQGKKH</sequence>
<evidence type="ECO:0000313" key="2">
    <source>
        <dbReference type="Proteomes" id="UP000664940"/>
    </source>
</evidence>
<proteinExistence type="predicted"/>
<reference evidence="1 2" key="1">
    <citation type="journal article" date="2020" name="Nature">
        <title>Six reference-quality genomes reveal evolution of bat adaptations.</title>
        <authorList>
            <person name="Jebb D."/>
            <person name="Huang Z."/>
            <person name="Pippel M."/>
            <person name="Hughes G.M."/>
            <person name="Lavrichenko K."/>
            <person name="Devanna P."/>
            <person name="Winkler S."/>
            <person name="Jermiin L.S."/>
            <person name="Skirmuntt E.C."/>
            <person name="Katzourakis A."/>
            <person name="Burkitt-Gray L."/>
            <person name="Ray D.A."/>
            <person name="Sullivan K.A.M."/>
            <person name="Roscito J.G."/>
            <person name="Kirilenko B.M."/>
            <person name="Davalos L.M."/>
            <person name="Corthals A.P."/>
            <person name="Power M.L."/>
            <person name="Jones G."/>
            <person name="Ransome R.D."/>
            <person name="Dechmann D.K.N."/>
            <person name="Locatelli A.G."/>
            <person name="Puechmaille S.J."/>
            <person name="Fedrigo O."/>
            <person name="Jarvis E.D."/>
            <person name="Hiller M."/>
            <person name="Vernes S.C."/>
            <person name="Myers E.W."/>
            <person name="Teeling E.C."/>
        </authorList>
    </citation>
    <scope>NUCLEOTIDE SEQUENCE [LARGE SCALE GENOMIC DNA]</scope>
    <source>
        <strain evidence="1">Bat1K_MPI-CBG_1</strain>
    </source>
</reference>
<gene>
    <name evidence="1" type="ORF">HJG60_008023</name>
</gene>
<name>A0A834BK07_9CHIR</name>
<comment type="caution">
    <text evidence="1">The sequence shown here is derived from an EMBL/GenBank/DDBJ whole genome shotgun (WGS) entry which is preliminary data.</text>
</comment>